<dbReference type="Proteomes" id="UP000483004">
    <property type="component" value="Unassembled WGS sequence"/>
</dbReference>
<dbReference type="RefSeq" id="WP_151539691.1">
    <property type="nucleotide sequence ID" value="NZ_WBMR01000019.1"/>
</dbReference>
<dbReference type="EMBL" id="WBMR01000019">
    <property type="protein sequence ID" value="KAB2384736.1"/>
    <property type="molecule type" value="Genomic_DNA"/>
</dbReference>
<accession>A0A6L3VX76</accession>
<evidence type="ECO:0000313" key="2">
    <source>
        <dbReference type="Proteomes" id="UP000483004"/>
    </source>
</evidence>
<dbReference type="AlphaFoldDB" id="A0A6L3VX76"/>
<gene>
    <name evidence="1" type="ORF">F9B16_09825</name>
</gene>
<dbReference type="OrthoDB" id="3398387at2"/>
<organism evidence="1 2">
    <name type="scientific">Actinomadura montaniterrae</name>
    <dbReference type="NCBI Taxonomy" id="1803903"/>
    <lineage>
        <taxon>Bacteria</taxon>
        <taxon>Bacillati</taxon>
        <taxon>Actinomycetota</taxon>
        <taxon>Actinomycetes</taxon>
        <taxon>Streptosporangiales</taxon>
        <taxon>Thermomonosporaceae</taxon>
        <taxon>Actinomadura</taxon>
    </lineage>
</organism>
<name>A0A6L3VX76_9ACTN</name>
<reference evidence="1 2" key="1">
    <citation type="submission" date="2019-09" db="EMBL/GenBank/DDBJ databases">
        <title>Actinomadura physcomitrii sp. nov., a novel actinomycete isolated from moss [Physcomitrium sphaericum (Ludw) Fuernr].</title>
        <authorList>
            <person name="Liu C."/>
            <person name="Zhuang X."/>
        </authorList>
    </citation>
    <scope>NUCLEOTIDE SEQUENCE [LARGE SCALE GENOMIC DNA]</scope>
    <source>
        <strain evidence="1 2">CYP1-1B</strain>
    </source>
</reference>
<protein>
    <submittedName>
        <fullName evidence="1">Uncharacterized protein</fullName>
    </submittedName>
</protein>
<proteinExistence type="predicted"/>
<keyword evidence="2" id="KW-1185">Reference proteome</keyword>
<comment type="caution">
    <text evidence="1">The sequence shown here is derived from an EMBL/GenBank/DDBJ whole genome shotgun (WGS) entry which is preliminary data.</text>
</comment>
<sequence>MSIPAWLVRRHGGVFRTASLGRCPRCGAPVLSGLDDDIAARTARADPTPIDRMGEALAVLTGRGTFDLATFDGKRQLWRRDQWHIAGKRKWPVLAEHRCGASLAEHAEPLPARARHVIPAEPPF</sequence>
<evidence type="ECO:0000313" key="1">
    <source>
        <dbReference type="EMBL" id="KAB2384736.1"/>
    </source>
</evidence>